<comment type="caution">
    <text evidence="2">The sequence shown here is derived from an EMBL/GenBank/DDBJ whole genome shotgun (WGS) entry which is preliminary data.</text>
</comment>
<feature type="region of interest" description="Disordered" evidence="1">
    <location>
        <begin position="122"/>
        <end position="156"/>
    </location>
</feature>
<accession>A0AA40DHR9</accession>
<dbReference type="EMBL" id="JAUIRO010000008">
    <property type="protein sequence ID" value="KAK0704029.1"/>
    <property type="molecule type" value="Genomic_DNA"/>
</dbReference>
<feature type="compositionally biased region" description="Polar residues" evidence="1">
    <location>
        <begin position="19"/>
        <end position="37"/>
    </location>
</feature>
<sequence>MLVLLRLLSIRPSHRDTEQPPTSIASFTTTSTNQPPTQARLCLPIRLPPRPASALPIDASVFSVGHSYGIFPWSALKETSLAAPCRLVHPTESSSQAAVSMAPEVPRLGSKGVWGLDGRFHHKRPRSVRKTTATGSGSPPQRERAALYHSPSDVNQNKSAKDMETVILFTIVFYCFPSDPETSAARHPLLEQFGVRFATNSRPYRHQRRRTAAVLA</sequence>
<feature type="region of interest" description="Disordered" evidence="1">
    <location>
        <begin position="14"/>
        <end position="37"/>
    </location>
</feature>
<name>A0AA40DHR9_9PEZI</name>
<dbReference type="RefSeq" id="XP_060290888.1">
    <property type="nucleotide sequence ID" value="XM_060435476.1"/>
</dbReference>
<organism evidence="2 3">
    <name type="scientific">Lasiosphaeria miniovina</name>
    <dbReference type="NCBI Taxonomy" id="1954250"/>
    <lineage>
        <taxon>Eukaryota</taxon>
        <taxon>Fungi</taxon>
        <taxon>Dikarya</taxon>
        <taxon>Ascomycota</taxon>
        <taxon>Pezizomycotina</taxon>
        <taxon>Sordariomycetes</taxon>
        <taxon>Sordariomycetidae</taxon>
        <taxon>Sordariales</taxon>
        <taxon>Lasiosphaeriaceae</taxon>
        <taxon>Lasiosphaeria</taxon>
    </lineage>
</organism>
<gene>
    <name evidence="2" type="ORF">B0T26DRAFT_521371</name>
</gene>
<proteinExistence type="predicted"/>
<dbReference type="Proteomes" id="UP001172101">
    <property type="component" value="Unassembled WGS sequence"/>
</dbReference>
<keyword evidence="3" id="KW-1185">Reference proteome</keyword>
<evidence type="ECO:0000256" key="1">
    <source>
        <dbReference type="SAM" id="MobiDB-lite"/>
    </source>
</evidence>
<reference evidence="2" key="1">
    <citation type="submission" date="2023-06" db="EMBL/GenBank/DDBJ databases">
        <title>Genome-scale phylogeny and comparative genomics of the fungal order Sordariales.</title>
        <authorList>
            <consortium name="Lawrence Berkeley National Laboratory"/>
            <person name="Hensen N."/>
            <person name="Bonometti L."/>
            <person name="Westerberg I."/>
            <person name="Brannstrom I.O."/>
            <person name="Guillou S."/>
            <person name="Cros-Aarteil S."/>
            <person name="Calhoun S."/>
            <person name="Haridas S."/>
            <person name="Kuo A."/>
            <person name="Mondo S."/>
            <person name="Pangilinan J."/>
            <person name="Riley R."/>
            <person name="LaButti K."/>
            <person name="Andreopoulos B."/>
            <person name="Lipzen A."/>
            <person name="Chen C."/>
            <person name="Yanf M."/>
            <person name="Daum C."/>
            <person name="Ng V."/>
            <person name="Clum A."/>
            <person name="Steindorff A."/>
            <person name="Ohm R."/>
            <person name="Martin F."/>
            <person name="Silar P."/>
            <person name="Natvig D."/>
            <person name="Lalanne C."/>
            <person name="Gautier V."/>
            <person name="Ament-velasquez S.L."/>
            <person name="Kruys A."/>
            <person name="Hutchinson M.I."/>
            <person name="Powell A.J."/>
            <person name="Barry K."/>
            <person name="Miller A.N."/>
            <person name="Grigoriev I.V."/>
            <person name="Debuchy R."/>
            <person name="Gladieux P."/>
            <person name="Thoren M.H."/>
            <person name="Johannesson H."/>
        </authorList>
    </citation>
    <scope>NUCLEOTIDE SEQUENCE</scope>
    <source>
        <strain evidence="2">SMH2392-1A</strain>
    </source>
</reference>
<protein>
    <submittedName>
        <fullName evidence="2">Uncharacterized protein</fullName>
    </submittedName>
</protein>
<evidence type="ECO:0000313" key="2">
    <source>
        <dbReference type="EMBL" id="KAK0704029.1"/>
    </source>
</evidence>
<dbReference type="GeneID" id="85318746"/>
<evidence type="ECO:0000313" key="3">
    <source>
        <dbReference type="Proteomes" id="UP001172101"/>
    </source>
</evidence>
<dbReference type="AlphaFoldDB" id="A0AA40DHR9"/>
<feature type="compositionally biased region" description="Polar residues" evidence="1">
    <location>
        <begin position="130"/>
        <end position="139"/>
    </location>
</feature>